<dbReference type="Proteomes" id="UP001175211">
    <property type="component" value="Unassembled WGS sequence"/>
</dbReference>
<protein>
    <submittedName>
        <fullName evidence="2">Uncharacterized protein</fullName>
    </submittedName>
</protein>
<proteinExistence type="predicted"/>
<gene>
    <name evidence="2" type="ORF">EV420DRAFT_1577429</name>
</gene>
<organism evidence="2 3">
    <name type="scientific">Armillaria tabescens</name>
    <name type="common">Ringless honey mushroom</name>
    <name type="synonym">Agaricus tabescens</name>
    <dbReference type="NCBI Taxonomy" id="1929756"/>
    <lineage>
        <taxon>Eukaryota</taxon>
        <taxon>Fungi</taxon>
        <taxon>Dikarya</taxon>
        <taxon>Basidiomycota</taxon>
        <taxon>Agaricomycotina</taxon>
        <taxon>Agaricomycetes</taxon>
        <taxon>Agaricomycetidae</taxon>
        <taxon>Agaricales</taxon>
        <taxon>Marasmiineae</taxon>
        <taxon>Physalacriaceae</taxon>
        <taxon>Desarmillaria</taxon>
    </lineage>
</organism>
<dbReference type="GeneID" id="85358081"/>
<dbReference type="RefSeq" id="XP_060324441.1">
    <property type="nucleotide sequence ID" value="XM_060474533.1"/>
</dbReference>
<accession>A0AA39JHX5</accession>
<name>A0AA39JHX5_ARMTA</name>
<dbReference type="AlphaFoldDB" id="A0AA39JHX5"/>
<feature type="region of interest" description="Disordered" evidence="1">
    <location>
        <begin position="37"/>
        <end position="60"/>
    </location>
</feature>
<comment type="caution">
    <text evidence="2">The sequence shown here is derived from an EMBL/GenBank/DDBJ whole genome shotgun (WGS) entry which is preliminary data.</text>
</comment>
<evidence type="ECO:0000313" key="2">
    <source>
        <dbReference type="EMBL" id="KAK0442754.1"/>
    </source>
</evidence>
<evidence type="ECO:0000256" key="1">
    <source>
        <dbReference type="SAM" id="MobiDB-lite"/>
    </source>
</evidence>
<sequence length="83" mass="8793">MASKTRPGMVAFAVAGGITLTVAALLMMQQDIRAKEGPASIYKPNETHGPNDSDPKLNTTDINQVVEGKSRGDQAPLAVDKTR</sequence>
<feature type="compositionally biased region" description="Basic and acidic residues" evidence="1">
    <location>
        <begin position="45"/>
        <end position="55"/>
    </location>
</feature>
<dbReference type="EMBL" id="JAUEPS010000062">
    <property type="protein sequence ID" value="KAK0442754.1"/>
    <property type="molecule type" value="Genomic_DNA"/>
</dbReference>
<reference evidence="2" key="1">
    <citation type="submission" date="2023-06" db="EMBL/GenBank/DDBJ databases">
        <authorList>
            <consortium name="Lawrence Berkeley National Laboratory"/>
            <person name="Ahrendt S."/>
            <person name="Sahu N."/>
            <person name="Indic B."/>
            <person name="Wong-Bajracharya J."/>
            <person name="Merenyi Z."/>
            <person name="Ke H.-M."/>
            <person name="Monk M."/>
            <person name="Kocsube S."/>
            <person name="Drula E."/>
            <person name="Lipzen A."/>
            <person name="Balint B."/>
            <person name="Henrissat B."/>
            <person name="Andreopoulos B."/>
            <person name="Martin F.M."/>
            <person name="Harder C.B."/>
            <person name="Rigling D."/>
            <person name="Ford K.L."/>
            <person name="Foster G.D."/>
            <person name="Pangilinan J."/>
            <person name="Papanicolaou A."/>
            <person name="Barry K."/>
            <person name="LaButti K."/>
            <person name="Viragh M."/>
            <person name="Koriabine M."/>
            <person name="Yan M."/>
            <person name="Riley R."/>
            <person name="Champramary S."/>
            <person name="Plett K.L."/>
            <person name="Tsai I.J."/>
            <person name="Slot J."/>
            <person name="Sipos G."/>
            <person name="Plett J."/>
            <person name="Nagy L.G."/>
            <person name="Grigoriev I.V."/>
        </authorList>
    </citation>
    <scope>NUCLEOTIDE SEQUENCE</scope>
    <source>
        <strain evidence="2">CCBAS 213</strain>
    </source>
</reference>
<keyword evidence="3" id="KW-1185">Reference proteome</keyword>
<evidence type="ECO:0000313" key="3">
    <source>
        <dbReference type="Proteomes" id="UP001175211"/>
    </source>
</evidence>